<feature type="transmembrane region" description="Helical" evidence="8">
    <location>
        <begin position="447"/>
        <end position="470"/>
    </location>
</feature>
<evidence type="ECO:0000256" key="2">
    <source>
        <dbReference type="ARBA" id="ARBA00008537"/>
    </source>
</evidence>
<feature type="transmembrane region" description="Helical" evidence="8">
    <location>
        <begin position="240"/>
        <end position="260"/>
    </location>
</feature>
<dbReference type="PRINTS" id="PR01036">
    <property type="entry name" value="TCRTETB"/>
</dbReference>
<feature type="transmembrane region" description="Helical" evidence="8">
    <location>
        <begin position="316"/>
        <end position="337"/>
    </location>
</feature>
<dbReference type="NCBIfam" id="TIGR00711">
    <property type="entry name" value="efflux_EmrB"/>
    <property type="match status" value="1"/>
</dbReference>
<feature type="transmembrane region" description="Helical" evidence="8">
    <location>
        <begin position="344"/>
        <end position="361"/>
    </location>
</feature>
<feature type="transmembrane region" description="Helical" evidence="8">
    <location>
        <begin position="25"/>
        <end position="46"/>
    </location>
</feature>
<evidence type="ECO:0000256" key="7">
    <source>
        <dbReference type="ARBA" id="ARBA00023136"/>
    </source>
</evidence>
<accession>A0A430FUK8</accession>
<dbReference type="InterPro" id="IPR004638">
    <property type="entry name" value="EmrB-like"/>
</dbReference>
<evidence type="ECO:0000313" key="11">
    <source>
        <dbReference type="Proteomes" id="UP000287470"/>
    </source>
</evidence>
<keyword evidence="7 8" id="KW-0472">Membrane</keyword>
<evidence type="ECO:0000256" key="6">
    <source>
        <dbReference type="ARBA" id="ARBA00022989"/>
    </source>
</evidence>
<evidence type="ECO:0000313" key="10">
    <source>
        <dbReference type="EMBL" id="RSX56987.1"/>
    </source>
</evidence>
<evidence type="ECO:0000259" key="9">
    <source>
        <dbReference type="PROSITE" id="PS50850"/>
    </source>
</evidence>
<gene>
    <name evidence="10" type="ORF">D2E24_0932</name>
</gene>
<dbReference type="PROSITE" id="PS50850">
    <property type="entry name" value="MFS"/>
    <property type="match status" value="1"/>
</dbReference>
<protein>
    <submittedName>
        <fullName evidence="10">Lincomycin resistance protein LmrB</fullName>
    </submittedName>
</protein>
<evidence type="ECO:0000256" key="5">
    <source>
        <dbReference type="ARBA" id="ARBA00022692"/>
    </source>
</evidence>
<dbReference type="SUPFAM" id="SSF103473">
    <property type="entry name" value="MFS general substrate transporter"/>
    <property type="match status" value="1"/>
</dbReference>
<dbReference type="PANTHER" id="PTHR42718">
    <property type="entry name" value="MAJOR FACILITATOR SUPERFAMILY MULTIDRUG TRANSPORTER MFSC"/>
    <property type="match status" value="1"/>
</dbReference>
<evidence type="ECO:0000256" key="3">
    <source>
        <dbReference type="ARBA" id="ARBA00022448"/>
    </source>
</evidence>
<dbReference type="InterPro" id="IPR011701">
    <property type="entry name" value="MFS"/>
</dbReference>
<dbReference type="InterPro" id="IPR036259">
    <property type="entry name" value="MFS_trans_sf"/>
</dbReference>
<feature type="transmembrane region" description="Helical" evidence="8">
    <location>
        <begin position="215"/>
        <end position="234"/>
    </location>
</feature>
<dbReference type="RefSeq" id="WP_164521012.1">
    <property type="nucleotide sequence ID" value="NZ_QXGK01000007.1"/>
</dbReference>
<keyword evidence="6 8" id="KW-1133">Transmembrane helix</keyword>
<evidence type="ECO:0000256" key="1">
    <source>
        <dbReference type="ARBA" id="ARBA00004651"/>
    </source>
</evidence>
<feature type="transmembrane region" description="Helical" evidence="8">
    <location>
        <begin position="182"/>
        <end position="203"/>
    </location>
</feature>
<keyword evidence="11" id="KW-1185">Reference proteome</keyword>
<feature type="transmembrane region" description="Helical" evidence="8">
    <location>
        <begin position="406"/>
        <end position="427"/>
    </location>
</feature>
<evidence type="ECO:0000256" key="8">
    <source>
        <dbReference type="SAM" id="Phobius"/>
    </source>
</evidence>
<dbReference type="Proteomes" id="UP000287470">
    <property type="component" value="Unassembled WGS sequence"/>
</dbReference>
<dbReference type="GO" id="GO:0022857">
    <property type="term" value="F:transmembrane transporter activity"/>
    <property type="evidence" value="ECO:0007669"/>
    <property type="project" value="InterPro"/>
</dbReference>
<proteinExistence type="inferred from homology"/>
<comment type="similarity">
    <text evidence="2">Belongs to the major facilitator superfamily. EmrB family.</text>
</comment>
<dbReference type="EMBL" id="QXGK01000007">
    <property type="protein sequence ID" value="RSX56987.1"/>
    <property type="molecule type" value="Genomic_DNA"/>
</dbReference>
<feature type="transmembrane region" description="Helical" evidence="8">
    <location>
        <begin position="66"/>
        <end position="86"/>
    </location>
</feature>
<keyword evidence="3" id="KW-0813">Transport</keyword>
<dbReference type="AlphaFoldDB" id="A0A430FUK8"/>
<sequence length="479" mass="49776">MGASSPTTTTTDRGAGGSDRIEPRLLVVVVALAALTFLGVLSETSLSIAYSDLMGEFAINAATVQWLTTGYLLVLAVAIPTSPFLVRRFATKRLFLTAVLIFTAGTLLGAFAVSFPMLLAARLVMAVGTGVSMPLLTTIVLEQAPLRQRGMLLGIVAMVTCTAPALGPVYGGMVVEYLDWHWIFYIMVPFLVAAGAAGAVTITDIRKGERATISLPALLLVAVGLSCVIVACSFCGTWPALLTVGIAALAALALAAFAMTQLRSAHPLVDVRVFAHPGFTVGLIVLMLMQGTILGINFLLPILLQRGQGEGSMTAALVLLPGAACGALMSVIVGRLLGAHRATSLILIGVPGVMILELALLAFPDRWWTVLVAYMILMPLGGFVQVPAQTHSLNQLPERLNPDGSATLNTLQQLAGAIGTAVASTLMDGFTAPALADGTGEADAYVTAFSSSMTVFVGTLAVAFVLAVALRRIESAARA</sequence>
<keyword evidence="5 8" id="KW-0812">Transmembrane</keyword>
<dbReference type="GO" id="GO:0005886">
    <property type="term" value="C:plasma membrane"/>
    <property type="evidence" value="ECO:0007669"/>
    <property type="project" value="UniProtKB-SubCell"/>
</dbReference>
<feature type="domain" description="Major facilitator superfamily (MFS) profile" evidence="9">
    <location>
        <begin position="28"/>
        <end position="476"/>
    </location>
</feature>
<feature type="transmembrane region" description="Helical" evidence="8">
    <location>
        <begin position="119"/>
        <end position="140"/>
    </location>
</feature>
<dbReference type="Gene3D" id="1.20.1720.10">
    <property type="entry name" value="Multidrug resistance protein D"/>
    <property type="match status" value="1"/>
</dbReference>
<reference evidence="10 11" key="1">
    <citation type="submission" date="2018-09" db="EMBL/GenBank/DDBJ databases">
        <title>Characterization of the phylogenetic diversity of five novel species belonging to the genus Bifidobacterium.</title>
        <authorList>
            <person name="Lugli G.A."/>
            <person name="Duranti S."/>
            <person name="Milani C."/>
        </authorList>
    </citation>
    <scope>NUCLEOTIDE SEQUENCE [LARGE SCALE GENOMIC DNA]</scope>
    <source>
        <strain evidence="10 11">2033B</strain>
    </source>
</reference>
<feature type="transmembrane region" description="Helical" evidence="8">
    <location>
        <begin position="281"/>
        <end position="304"/>
    </location>
</feature>
<feature type="transmembrane region" description="Helical" evidence="8">
    <location>
        <begin position="152"/>
        <end position="170"/>
    </location>
</feature>
<dbReference type="Gene3D" id="1.20.1250.20">
    <property type="entry name" value="MFS general substrate transporter like domains"/>
    <property type="match status" value="1"/>
</dbReference>
<comment type="caution">
    <text evidence="10">The sequence shown here is derived from an EMBL/GenBank/DDBJ whole genome shotgun (WGS) entry which is preliminary data.</text>
</comment>
<keyword evidence="4" id="KW-1003">Cell membrane</keyword>
<evidence type="ECO:0000256" key="4">
    <source>
        <dbReference type="ARBA" id="ARBA00022475"/>
    </source>
</evidence>
<comment type="subcellular location">
    <subcellularLocation>
        <location evidence="1">Cell membrane</location>
        <topology evidence="1">Multi-pass membrane protein</topology>
    </subcellularLocation>
</comment>
<name>A0A430FUK8_9BIFI</name>
<dbReference type="InterPro" id="IPR020846">
    <property type="entry name" value="MFS_dom"/>
</dbReference>
<feature type="transmembrane region" description="Helical" evidence="8">
    <location>
        <begin position="93"/>
        <end position="113"/>
    </location>
</feature>
<dbReference type="Pfam" id="PF07690">
    <property type="entry name" value="MFS_1"/>
    <property type="match status" value="1"/>
</dbReference>
<organism evidence="10 11">
    <name type="scientific">Bifidobacterium samirii</name>
    <dbReference type="NCBI Taxonomy" id="2306974"/>
    <lineage>
        <taxon>Bacteria</taxon>
        <taxon>Bacillati</taxon>
        <taxon>Actinomycetota</taxon>
        <taxon>Actinomycetes</taxon>
        <taxon>Bifidobacteriales</taxon>
        <taxon>Bifidobacteriaceae</taxon>
        <taxon>Bifidobacterium</taxon>
    </lineage>
</organism>
<dbReference type="PANTHER" id="PTHR42718:SF9">
    <property type="entry name" value="MAJOR FACILITATOR SUPERFAMILY MULTIDRUG TRANSPORTER MFSC"/>
    <property type="match status" value="1"/>
</dbReference>
<feature type="transmembrane region" description="Helical" evidence="8">
    <location>
        <begin position="367"/>
        <end position="386"/>
    </location>
</feature>